<dbReference type="RefSeq" id="WP_215608386.1">
    <property type="nucleotide sequence ID" value="NZ_JADOES010000011.1"/>
</dbReference>
<organism evidence="2 3">
    <name type="scientific">Leptothoe spongobia TAU-MAC 1115</name>
    <dbReference type="NCBI Taxonomy" id="1967444"/>
    <lineage>
        <taxon>Bacteria</taxon>
        <taxon>Bacillati</taxon>
        <taxon>Cyanobacteriota</taxon>
        <taxon>Cyanophyceae</taxon>
        <taxon>Nodosilineales</taxon>
        <taxon>Cymatolegaceae</taxon>
        <taxon>Leptothoe</taxon>
        <taxon>Leptothoe spongobia</taxon>
    </lineage>
</organism>
<protein>
    <submittedName>
        <fullName evidence="2">Glycosyltransferase family 2 protein</fullName>
    </submittedName>
</protein>
<dbReference type="Proteomes" id="UP000717364">
    <property type="component" value="Unassembled WGS sequence"/>
</dbReference>
<dbReference type="Pfam" id="PF00535">
    <property type="entry name" value="Glycos_transf_2"/>
    <property type="match status" value="1"/>
</dbReference>
<sequence length="313" mass="34252">MAELIISAIICTHNRAQYLGAAIDSLLAQTLENIEVIVVDNASTDTTAEVVQKRLSDPRLRYVYEATLGLSTARNTGANAAKGDILAYLDDDAVASSQWLASLLEVYQDNDKVAIAGGKVTLLWPPGVNRPPAWLSDDLASGLGAYDLGDQLQYIKNPGLTPRGLNYSLRKTFLDSVGGFDVNLGRVGKNLLSNEELHMTQLALKQGWHVVYVPAALAAHNVSPARLKPSWFLSRSWWQGISECYREQVSGRAGVAQLRWGGERLVRGVYKTVKYVNDPAQRFENLAYAYGQLGYLGSVLRYLVKPPAKSSAI</sequence>
<accession>A0A947DE00</accession>
<dbReference type="PANTHER" id="PTHR43685">
    <property type="entry name" value="GLYCOSYLTRANSFERASE"/>
    <property type="match status" value="1"/>
</dbReference>
<evidence type="ECO:0000313" key="2">
    <source>
        <dbReference type="EMBL" id="MBT9315308.1"/>
    </source>
</evidence>
<evidence type="ECO:0000313" key="3">
    <source>
        <dbReference type="Proteomes" id="UP000717364"/>
    </source>
</evidence>
<dbReference type="AlphaFoldDB" id="A0A947DE00"/>
<comment type="caution">
    <text evidence="2">The sequence shown here is derived from an EMBL/GenBank/DDBJ whole genome shotgun (WGS) entry which is preliminary data.</text>
</comment>
<dbReference type="SUPFAM" id="SSF53448">
    <property type="entry name" value="Nucleotide-diphospho-sugar transferases"/>
    <property type="match status" value="1"/>
</dbReference>
<dbReference type="InterPro" id="IPR001173">
    <property type="entry name" value="Glyco_trans_2-like"/>
</dbReference>
<dbReference type="InterPro" id="IPR029044">
    <property type="entry name" value="Nucleotide-diphossugar_trans"/>
</dbReference>
<evidence type="ECO:0000259" key="1">
    <source>
        <dbReference type="Pfam" id="PF00535"/>
    </source>
</evidence>
<proteinExistence type="predicted"/>
<dbReference type="EMBL" id="JADOES010000011">
    <property type="protein sequence ID" value="MBT9315308.1"/>
    <property type="molecule type" value="Genomic_DNA"/>
</dbReference>
<dbReference type="CDD" id="cd00761">
    <property type="entry name" value="Glyco_tranf_GTA_type"/>
    <property type="match status" value="1"/>
</dbReference>
<dbReference type="InterPro" id="IPR050834">
    <property type="entry name" value="Glycosyltransf_2"/>
</dbReference>
<gene>
    <name evidence="2" type="ORF">IXB50_07710</name>
</gene>
<feature type="domain" description="Glycosyltransferase 2-like" evidence="1">
    <location>
        <begin position="7"/>
        <end position="118"/>
    </location>
</feature>
<dbReference type="PANTHER" id="PTHR43685:SF2">
    <property type="entry name" value="GLYCOSYLTRANSFERASE 2-LIKE DOMAIN-CONTAINING PROTEIN"/>
    <property type="match status" value="1"/>
</dbReference>
<reference evidence="2" key="2">
    <citation type="journal article" date="2021" name="Mar. Drugs">
        <title>Genome Reduction and Secondary Metabolism of the Marine Sponge-Associated Cyanobacterium Leptothoe.</title>
        <authorList>
            <person name="Konstantinou D."/>
            <person name="Popin R.V."/>
            <person name="Fewer D.P."/>
            <person name="Sivonen K."/>
            <person name="Gkelis S."/>
        </authorList>
    </citation>
    <scope>NUCLEOTIDE SEQUENCE</scope>
    <source>
        <strain evidence="2">TAU-MAC 1115</strain>
    </source>
</reference>
<keyword evidence="3" id="KW-1185">Reference proteome</keyword>
<name>A0A947DE00_9CYAN</name>
<dbReference type="Gene3D" id="3.90.550.10">
    <property type="entry name" value="Spore Coat Polysaccharide Biosynthesis Protein SpsA, Chain A"/>
    <property type="match status" value="1"/>
</dbReference>
<reference evidence="2" key="1">
    <citation type="submission" date="2020-11" db="EMBL/GenBank/DDBJ databases">
        <authorList>
            <person name="Konstantinou D."/>
            <person name="Gkelis S."/>
            <person name="Popin R."/>
            <person name="Fewer D."/>
            <person name="Sivonen K."/>
        </authorList>
    </citation>
    <scope>NUCLEOTIDE SEQUENCE</scope>
    <source>
        <strain evidence="2">TAU-MAC 1115</strain>
    </source>
</reference>